<evidence type="ECO:0000256" key="2">
    <source>
        <dbReference type="ARBA" id="ARBA00023125"/>
    </source>
</evidence>
<accession>A0AA86VNX0</accession>
<dbReference type="InterPro" id="IPR003441">
    <property type="entry name" value="NAC-dom"/>
</dbReference>
<dbReference type="Pfam" id="PF02365">
    <property type="entry name" value="NAM"/>
    <property type="match status" value="1"/>
</dbReference>
<keyword evidence="1" id="KW-0805">Transcription regulation</keyword>
<organism evidence="7 8">
    <name type="scientific">Sphenostylis stenocarpa</name>
    <dbReference type="NCBI Taxonomy" id="92480"/>
    <lineage>
        <taxon>Eukaryota</taxon>
        <taxon>Viridiplantae</taxon>
        <taxon>Streptophyta</taxon>
        <taxon>Embryophyta</taxon>
        <taxon>Tracheophyta</taxon>
        <taxon>Spermatophyta</taxon>
        <taxon>Magnoliopsida</taxon>
        <taxon>eudicotyledons</taxon>
        <taxon>Gunneridae</taxon>
        <taxon>Pentapetalae</taxon>
        <taxon>rosids</taxon>
        <taxon>fabids</taxon>
        <taxon>Fabales</taxon>
        <taxon>Fabaceae</taxon>
        <taxon>Papilionoideae</taxon>
        <taxon>50 kb inversion clade</taxon>
        <taxon>NPAAA clade</taxon>
        <taxon>indigoferoid/millettioid clade</taxon>
        <taxon>Phaseoleae</taxon>
        <taxon>Sphenostylis</taxon>
    </lineage>
</organism>
<keyword evidence="2" id="KW-0238">DNA-binding</keyword>
<dbReference type="PROSITE" id="PS51005">
    <property type="entry name" value="NAC"/>
    <property type="match status" value="1"/>
</dbReference>
<dbReference type="PANTHER" id="PTHR31744">
    <property type="entry name" value="PROTEIN CUP-SHAPED COTYLEDON 2-RELATED"/>
    <property type="match status" value="1"/>
</dbReference>
<dbReference type="FunFam" id="2.170.150.80:FF:000006">
    <property type="entry name" value="NAC domain-containing protein 100-like"/>
    <property type="match status" value="1"/>
</dbReference>
<evidence type="ECO:0000256" key="4">
    <source>
        <dbReference type="ARBA" id="ARBA00023242"/>
    </source>
</evidence>
<keyword evidence="8" id="KW-1185">Reference proteome</keyword>
<proteinExistence type="predicted"/>
<evidence type="ECO:0000256" key="5">
    <source>
        <dbReference type="SAM" id="SignalP"/>
    </source>
</evidence>
<evidence type="ECO:0000259" key="6">
    <source>
        <dbReference type="PROSITE" id="PS51005"/>
    </source>
</evidence>
<sequence>MLLTLLSGSLFGSSHICGAPSSPFGKLISFFNSRGISEAGGGFINLMEENLPPGFRFHPTDEELITCYLTKKVSDSSFTSKAIAVVDLNKSEPWDLPGKASMGEKEWYFFSLRDRKYPTGLRTNRATESGYWKTTGKDKEIFRTGVLVGMKKTLVFYRGRAPKGEKSNWVMHEYRLENKHHLRPSKDEWVVCRVFQKSLQTKKPQETPSSQPESPCDTASMVNEFGDVELPNLNSIANSSGGLTNNISGQSFMNADLSNSVNTNMNLAMNWPVASEVQVPSLPSLPWPSGLLNSSLSVNSLLLKALQIRSYQQREAAVATDHFASYMAQGVSQVGTDLSSNLSASSSKVLECMPQQQQQQEQPFNLDSIW</sequence>
<protein>
    <recommendedName>
        <fullName evidence="6">NAC domain-containing protein</fullName>
    </recommendedName>
</protein>
<dbReference type="SUPFAM" id="SSF101941">
    <property type="entry name" value="NAC domain"/>
    <property type="match status" value="1"/>
</dbReference>
<evidence type="ECO:0000256" key="1">
    <source>
        <dbReference type="ARBA" id="ARBA00023015"/>
    </source>
</evidence>
<dbReference type="Gramene" id="rna-AYBTSS11_LOCUS15019">
    <property type="protein sequence ID" value="CAJ1951909.1"/>
    <property type="gene ID" value="gene-AYBTSS11_LOCUS15019"/>
</dbReference>
<dbReference type="PANTHER" id="PTHR31744:SF22">
    <property type="entry name" value="NAC DOMAIN CONTAINING PROTEIN 58"/>
    <property type="match status" value="1"/>
</dbReference>
<feature type="chain" id="PRO_5041711649" description="NAC domain-containing protein" evidence="5">
    <location>
        <begin position="19"/>
        <end position="370"/>
    </location>
</feature>
<dbReference type="InterPro" id="IPR036093">
    <property type="entry name" value="NAC_dom_sf"/>
</dbReference>
<dbReference type="Proteomes" id="UP001189624">
    <property type="component" value="Chromosome 4"/>
</dbReference>
<feature type="domain" description="NAC" evidence="6">
    <location>
        <begin position="51"/>
        <end position="197"/>
    </location>
</feature>
<name>A0AA86VNX0_9FABA</name>
<reference evidence="7" key="1">
    <citation type="submission" date="2023-10" db="EMBL/GenBank/DDBJ databases">
        <authorList>
            <person name="Domelevo Entfellner J.-B."/>
        </authorList>
    </citation>
    <scope>NUCLEOTIDE SEQUENCE</scope>
</reference>
<dbReference type="AlphaFoldDB" id="A0AA86VNX0"/>
<dbReference type="Gene3D" id="2.170.150.80">
    <property type="entry name" value="NAC domain"/>
    <property type="match status" value="1"/>
</dbReference>
<evidence type="ECO:0000256" key="3">
    <source>
        <dbReference type="ARBA" id="ARBA00023163"/>
    </source>
</evidence>
<dbReference type="GO" id="GO:0006355">
    <property type="term" value="P:regulation of DNA-templated transcription"/>
    <property type="evidence" value="ECO:0007669"/>
    <property type="project" value="InterPro"/>
</dbReference>
<evidence type="ECO:0000313" key="7">
    <source>
        <dbReference type="EMBL" id="CAJ1951909.1"/>
    </source>
</evidence>
<dbReference type="EMBL" id="OY731401">
    <property type="protein sequence ID" value="CAJ1951909.1"/>
    <property type="molecule type" value="Genomic_DNA"/>
</dbReference>
<keyword evidence="5" id="KW-0732">Signal</keyword>
<feature type="signal peptide" evidence="5">
    <location>
        <begin position="1"/>
        <end position="18"/>
    </location>
</feature>
<dbReference type="GO" id="GO:0000976">
    <property type="term" value="F:transcription cis-regulatory region binding"/>
    <property type="evidence" value="ECO:0007669"/>
    <property type="project" value="UniProtKB-ARBA"/>
</dbReference>
<keyword evidence="4" id="KW-0539">Nucleus</keyword>
<evidence type="ECO:0000313" key="8">
    <source>
        <dbReference type="Proteomes" id="UP001189624"/>
    </source>
</evidence>
<gene>
    <name evidence="7" type="ORF">AYBTSS11_LOCUS15019</name>
</gene>
<keyword evidence="3" id="KW-0804">Transcription</keyword>